<proteinExistence type="predicted"/>
<evidence type="ECO:0008006" key="3">
    <source>
        <dbReference type="Google" id="ProtNLM"/>
    </source>
</evidence>
<dbReference type="InterPro" id="IPR029032">
    <property type="entry name" value="AhpD-like"/>
</dbReference>
<dbReference type="PANTHER" id="PTHR35446">
    <property type="entry name" value="SI:CH211-175M2.5"/>
    <property type="match status" value="1"/>
</dbReference>
<gene>
    <name evidence="1" type="ORF">ROA7745_01112</name>
</gene>
<dbReference type="EMBL" id="FWXB01000003">
    <property type="protein sequence ID" value="SMC11300.1"/>
    <property type="molecule type" value="Genomic_DNA"/>
</dbReference>
<evidence type="ECO:0000313" key="1">
    <source>
        <dbReference type="EMBL" id="SMC11300.1"/>
    </source>
</evidence>
<dbReference type="OrthoDB" id="7840998at2"/>
<protein>
    <recommendedName>
        <fullName evidence="3">Carboxymuconolactone decarboxylase family protein</fullName>
    </recommendedName>
</protein>
<dbReference type="SUPFAM" id="SSF69118">
    <property type="entry name" value="AhpD-like"/>
    <property type="match status" value="1"/>
</dbReference>
<organism evidence="1 2">
    <name type="scientific">Roseovarius aestuarii</name>
    <dbReference type="NCBI Taxonomy" id="475083"/>
    <lineage>
        <taxon>Bacteria</taxon>
        <taxon>Pseudomonadati</taxon>
        <taxon>Pseudomonadota</taxon>
        <taxon>Alphaproteobacteria</taxon>
        <taxon>Rhodobacterales</taxon>
        <taxon>Roseobacteraceae</taxon>
        <taxon>Roseovarius</taxon>
    </lineage>
</organism>
<reference evidence="1 2" key="1">
    <citation type="submission" date="2017-03" db="EMBL/GenBank/DDBJ databases">
        <authorList>
            <person name="Afonso C.L."/>
            <person name="Miller P.J."/>
            <person name="Scott M.A."/>
            <person name="Spackman E."/>
            <person name="Goraichik I."/>
            <person name="Dimitrov K.M."/>
            <person name="Suarez D.L."/>
            <person name="Swayne D.E."/>
        </authorList>
    </citation>
    <scope>NUCLEOTIDE SEQUENCE [LARGE SCALE GENOMIC DNA]</scope>
    <source>
        <strain evidence="1 2">CECT 7745</strain>
    </source>
</reference>
<keyword evidence="2" id="KW-1185">Reference proteome</keyword>
<dbReference type="AlphaFoldDB" id="A0A1X7BP53"/>
<dbReference type="Proteomes" id="UP000193224">
    <property type="component" value="Unassembled WGS sequence"/>
</dbReference>
<accession>A0A1X7BP53</accession>
<dbReference type="RefSeq" id="WP_085799272.1">
    <property type="nucleotide sequence ID" value="NZ_FWXB01000003.1"/>
</dbReference>
<sequence>MAENMAVAWVDTIPQDQASGDLAAAYDAVMDGDGEVENLYLAMSQTPQAIKPADDHYRALLHNKDNPLEPWLAELVSTYVAILCGCGYAARNHGANFAMYLGNQVRADELLAALRDDTWETSLQDQVLIAALRYTRKLSLEPSLIGEADIEALRSVGFCDKGISYLVQLVASFAYWSRMINGLGIRLGKTVGISKEPTKPTRAGSSGGC</sequence>
<dbReference type="Gene3D" id="1.20.1290.10">
    <property type="entry name" value="AhpD-like"/>
    <property type="match status" value="1"/>
</dbReference>
<name>A0A1X7BP53_9RHOB</name>
<evidence type="ECO:0000313" key="2">
    <source>
        <dbReference type="Proteomes" id="UP000193224"/>
    </source>
</evidence>
<dbReference type="PANTHER" id="PTHR35446:SF2">
    <property type="entry name" value="CARBOXYMUCONOLACTONE DECARBOXYLASE-LIKE DOMAIN-CONTAINING PROTEIN"/>
    <property type="match status" value="1"/>
</dbReference>